<proteinExistence type="predicted"/>
<accession>A0ACC2C6J4</accession>
<protein>
    <submittedName>
        <fullName evidence="1">Uncharacterized protein</fullName>
    </submittedName>
</protein>
<reference evidence="2" key="1">
    <citation type="journal article" date="2024" name="Proc. Natl. Acad. Sci. U.S.A.">
        <title>Extraordinary preservation of gene collinearity over three hundred million years revealed in homosporous lycophytes.</title>
        <authorList>
            <person name="Li C."/>
            <person name="Wickell D."/>
            <person name="Kuo L.Y."/>
            <person name="Chen X."/>
            <person name="Nie B."/>
            <person name="Liao X."/>
            <person name="Peng D."/>
            <person name="Ji J."/>
            <person name="Jenkins J."/>
            <person name="Williams M."/>
            <person name="Shu S."/>
            <person name="Plott C."/>
            <person name="Barry K."/>
            <person name="Rajasekar S."/>
            <person name="Grimwood J."/>
            <person name="Han X."/>
            <person name="Sun S."/>
            <person name="Hou Z."/>
            <person name="He W."/>
            <person name="Dai G."/>
            <person name="Sun C."/>
            <person name="Schmutz J."/>
            <person name="Leebens-Mack J.H."/>
            <person name="Li F.W."/>
            <person name="Wang L."/>
        </authorList>
    </citation>
    <scope>NUCLEOTIDE SEQUENCE [LARGE SCALE GENOMIC DNA]</scope>
    <source>
        <strain evidence="2">cv. PW_Plant_1</strain>
    </source>
</reference>
<evidence type="ECO:0000313" key="2">
    <source>
        <dbReference type="Proteomes" id="UP001162992"/>
    </source>
</evidence>
<dbReference type="Proteomes" id="UP001162992">
    <property type="component" value="Chromosome 11"/>
</dbReference>
<evidence type="ECO:0000313" key="1">
    <source>
        <dbReference type="EMBL" id="KAJ7537657.1"/>
    </source>
</evidence>
<organism evidence="1 2">
    <name type="scientific">Diphasiastrum complanatum</name>
    <name type="common">Issler's clubmoss</name>
    <name type="synonym">Lycopodium complanatum</name>
    <dbReference type="NCBI Taxonomy" id="34168"/>
    <lineage>
        <taxon>Eukaryota</taxon>
        <taxon>Viridiplantae</taxon>
        <taxon>Streptophyta</taxon>
        <taxon>Embryophyta</taxon>
        <taxon>Tracheophyta</taxon>
        <taxon>Lycopodiopsida</taxon>
        <taxon>Lycopodiales</taxon>
        <taxon>Lycopodiaceae</taxon>
        <taxon>Lycopodioideae</taxon>
        <taxon>Diphasiastrum</taxon>
    </lineage>
</organism>
<name>A0ACC2C6J4_DIPCM</name>
<dbReference type="EMBL" id="CM055102">
    <property type="protein sequence ID" value="KAJ7537657.1"/>
    <property type="molecule type" value="Genomic_DNA"/>
</dbReference>
<comment type="caution">
    <text evidence="1">The sequence shown here is derived from an EMBL/GenBank/DDBJ whole genome shotgun (WGS) entry which is preliminary data.</text>
</comment>
<gene>
    <name evidence="1" type="ORF">O6H91_11G016000</name>
</gene>
<sequence>MAGLLAAAIVVFVPIGMAGWHLTRNRLLFFGAAFFITLAILVHVMPYIPSVLAVLSLHPRSIATGLDPQSTFLKSNGCFSHLHSINWEKLHLSPNVMENRSQLSAARWSWIPRKGCNFQIISRSDSLQLLKGARIIVAGDSQARFFFVSFLELLTGNVEEIKLKLFKYHSNYDYTIHKQQIKVDYVWASYTSDITRLLLELHTNKTYPDIIIMGAGLWHMLHVANASSYGYSLQRLRRTVFSLSRVASFSEHVILGGTEVIENSAIPRFFWLNMPTLIPSLLNSELKRQRMTTNATALYAKELLKSALTYPKGPCFMIDLEILSQGCGPNCTLDGMHYDYVMYNVAVQILMNFLLMSS</sequence>
<keyword evidence="2" id="KW-1185">Reference proteome</keyword>